<dbReference type="PANTHER" id="PTHR10566:SF113">
    <property type="entry name" value="PROTEIN ACTIVITY OF BC1 COMPLEX KINASE 7, CHLOROPLASTIC"/>
    <property type="match status" value="1"/>
</dbReference>
<dbReference type="PROSITE" id="PS50011">
    <property type="entry name" value="PROTEIN_KINASE_DOM"/>
    <property type="match status" value="1"/>
</dbReference>
<sequence>MFGKKIRHINRYREIAAALLNHGFDYIVEEIGLPQSIPYGHRSHPVVGKNNTGGLGERIRLLLEQLGPTYVKLGQIASTRPDLLPAEITAELEKLQDDVPSFPFSEVRTLLKEELGADLEELFQQFDPEPLAAASIGQVHRAQLKTGQQVAVKIQRPGIAAMIETDLEILRELAVLAERRFSWAETYQLTDMIDELAKSLLVELDYTIEARNAEKFLKHYQADPTIYIPTVYWECFSQKVLTAAYVEGVKISELEQLEQQGYNRSHIAEHFAKEIFQQIFIAGFFHGDPHPGNVLVLPGETIAFLDFGMVGRLSSEKKYHLASLVIGLMRQNSAELAQTIFRMGIVPDRVDRTQLHDDIELLRERYYGVPLSQISLGDTIIQIFATAQKHKIKMPADLALVGKALLTMEGIVERLDPQLSILTVAEPFGKKLLRERLHPLTLGKMVWHTISDFRELMLNLPRHVQELSTVVKHGRLRLEIIIPDMEYSLKTIERISNRLSFGIILLAFSMIMASVIISSSLVGQVSPLWNIPVLEIGFVIAMILFIWLLYAIIRSGKL</sequence>
<dbReference type="GO" id="GO:0004672">
    <property type="term" value="F:protein kinase activity"/>
    <property type="evidence" value="ECO:0007669"/>
    <property type="project" value="InterPro"/>
</dbReference>
<feature type="transmembrane region" description="Helical" evidence="2">
    <location>
        <begin position="499"/>
        <end position="522"/>
    </location>
</feature>
<accession>A0A348AIL6</accession>
<dbReference type="Pfam" id="PF03109">
    <property type="entry name" value="ABC1"/>
    <property type="match status" value="1"/>
</dbReference>
<evidence type="ECO:0000313" key="5">
    <source>
        <dbReference type="Proteomes" id="UP000276437"/>
    </source>
</evidence>
<dbReference type="KEGG" id="mana:MAMMFC1_01581"/>
<reference evidence="4 5" key="1">
    <citation type="journal article" date="2018" name="Int. J. Syst. Evol. Microbiol.">
        <title>Methylomusa anaerophila gen. nov., sp. nov., an anaerobic methanol-utilizing bacterium isolated from a microbial fuel cell.</title>
        <authorList>
            <person name="Amano N."/>
            <person name="Yamamuro A."/>
            <person name="Miyahara M."/>
            <person name="Kouzuma A."/>
            <person name="Abe T."/>
            <person name="Watanabe K."/>
        </authorList>
    </citation>
    <scope>NUCLEOTIDE SEQUENCE [LARGE SCALE GENOMIC DNA]</scope>
    <source>
        <strain evidence="4 5">MMFC1</strain>
    </source>
</reference>
<protein>
    <recommendedName>
        <fullName evidence="3">Protein kinase domain-containing protein</fullName>
    </recommendedName>
</protein>
<dbReference type="InterPro" id="IPR050154">
    <property type="entry name" value="UbiB_kinase"/>
</dbReference>
<dbReference type="InterPro" id="IPR011009">
    <property type="entry name" value="Kinase-like_dom_sf"/>
</dbReference>
<dbReference type="OrthoDB" id="9795390at2"/>
<keyword evidence="2" id="KW-0472">Membrane</keyword>
<organism evidence="4 5">
    <name type="scientific">Methylomusa anaerophila</name>
    <dbReference type="NCBI Taxonomy" id="1930071"/>
    <lineage>
        <taxon>Bacteria</taxon>
        <taxon>Bacillati</taxon>
        <taxon>Bacillota</taxon>
        <taxon>Negativicutes</taxon>
        <taxon>Selenomonadales</taxon>
        <taxon>Sporomusaceae</taxon>
        <taxon>Methylomusa</taxon>
    </lineage>
</organism>
<keyword evidence="5" id="KW-1185">Reference proteome</keyword>
<dbReference type="Proteomes" id="UP000276437">
    <property type="component" value="Chromosome"/>
</dbReference>
<proteinExistence type="inferred from homology"/>
<evidence type="ECO:0000256" key="2">
    <source>
        <dbReference type="SAM" id="Phobius"/>
    </source>
</evidence>
<dbReference type="SUPFAM" id="SSF56112">
    <property type="entry name" value="Protein kinase-like (PK-like)"/>
    <property type="match status" value="1"/>
</dbReference>
<dbReference type="RefSeq" id="WP_126307923.1">
    <property type="nucleotide sequence ID" value="NZ_AP018449.1"/>
</dbReference>
<gene>
    <name evidence="4" type="primary">ubiB_2</name>
    <name evidence="4" type="ORF">MAMMFC1_01581</name>
</gene>
<evidence type="ECO:0000256" key="1">
    <source>
        <dbReference type="ARBA" id="ARBA00009670"/>
    </source>
</evidence>
<comment type="similarity">
    <text evidence="1">Belongs to the protein kinase superfamily. ADCK protein kinase family.</text>
</comment>
<name>A0A348AIL6_9FIRM</name>
<dbReference type="AlphaFoldDB" id="A0A348AIL6"/>
<feature type="domain" description="Protein kinase" evidence="3">
    <location>
        <begin position="125"/>
        <end position="441"/>
    </location>
</feature>
<dbReference type="EMBL" id="AP018449">
    <property type="protein sequence ID" value="BBB90914.1"/>
    <property type="molecule type" value="Genomic_DNA"/>
</dbReference>
<dbReference type="InterPro" id="IPR004147">
    <property type="entry name" value="ABC1_dom"/>
</dbReference>
<dbReference type="GO" id="GO:0005524">
    <property type="term" value="F:ATP binding"/>
    <property type="evidence" value="ECO:0007669"/>
    <property type="project" value="InterPro"/>
</dbReference>
<dbReference type="PANTHER" id="PTHR10566">
    <property type="entry name" value="CHAPERONE-ACTIVITY OF BC1 COMPLEX CABC1 -RELATED"/>
    <property type="match status" value="1"/>
</dbReference>
<keyword evidence="4" id="KW-0808">Transferase</keyword>
<dbReference type="CDD" id="cd05121">
    <property type="entry name" value="ABC1_ADCK3-like"/>
    <property type="match status" value="1"/>
</dbReference>
<keyword evidence="2" id="KW-0812">Transmembrane</keyword>
<evidence type="ECO:0000259" key="3">
    <source>
        <dbReference type="PROSITE" id="PS50011"/>
    </source>
</evidence>
<evidence type="ECO:0000313" key="4">
    <source>
        <dbReference type="EMBL" id="BBB90914.1"/>
    </source>
</evidence>
<feature type="transmembrane region" description="Helical" evidence="2">
    <location>
        <begin position="528"/>
        <end position="553"/>
    </location>
</feature>
<dbReference type="InterPro" id="IPR000719">
    <property type="entry name" value="Prot_kinase_dom"/>
</dbReference>
<keyword evidence="2" id="KW-1133">Transmembrane helix</keyword>